<name>A0A2Z6NUD3_TRISU</name>
<dbReference type="EMBL" id="DF974347">
    <property type="protein sequence ID" value="GAU47801.1"/>
    <property type="molecule type" value="Genomic_DNA"/>
</dbReference>
<feature type="compositionally biased region" description="Polar residues" evidence="1">
    <location>
        <begin position="1"/>
        <end position="14"/>
    </location>
</feature>
<dbReference type="Proteomes" id="UP000242715">
    <property type="component" value="Unassembled WGS sequence"/>
</dbReference>
<protein>
    <submittedName>
        <fullName evidence="2">Uncharacterized protein</fullName>
    </submittedName>
</protein>
<feature type="region of interest" description="Disordered" evidence="1">
    <location>
        <begin position="1"/>
        <end position="60"/>
    </location>
</feature>
<evidence type="ECO:0000256" key="1">
    <source>
        <dbReference type="SAM" id="MobiDB-lite"/>
    </source>
</evidence>
<organism evidence="2 3">
    <name type="scientific">Trifolium subterraneum</name>
    <name type="common">Subterranean clover</name>
    <dbReference type="NCBI Taxonomy" id="3900"/>
    <lineage>
        <taxon>Eukaryota</taxon>
        <taxon>Viridiplantae</taxon>
        <taxon>Streptophyta</taxon>
        <taxon>Embryophyta</taxon>
        <taxon>Tracheophyta</taxon>
        <taxon>Spermatophyta</taxon>
        <taxon>Magnoliopsida</taxon>
        <taxon>eudicotyledons</taxon>
        <taxon>Gunneridae</taxon>
        <taxon>Pentapetalae</taxon>
        <taxon>rosids</taxon>
        <taxon>fabids</taxon>
        <taxon>Fabales</taxon>
        <taxon>Fabaceae</taxon>
        <taxon>Papilionoideae</taxon>
        <taxon>50 kb inversion clade</taxon>
        <taxon>NPAAA clade</taxon>
        <taxon>Hologalegina</taxon>
        <taxon>IRL clade</taxon>
        <taxon>Trifolieae</taxon>
        <taxon>Trifolium</taxon>
    </lineage>
</organism>
<proteinExistence type="predicted"/>
<evidence type="ECO:0000313" key="3">
    <source>
        <dbReference type="Proteomes" id="UP000242715"/>
    </source>
</evidence>
<feature type="compositionally biased region" description="Basic residues" evidence="1">
    <location>
        <begin position="32"/>
        <end position="41"/>
    </location>
</feature>
<feature type="compositionally biased region" description="Basic and acidic residues" evidence="1">
    <location>
        <begin position="42"/>
        <end position="52"/>
    </location>
</feature>
<keyword evidence="3" id="KW-1185">Reference proteome</keyword>
<accession>A0A2Z6NUD3</accession>
<gene>
    <name evidence="2" type="ORF">TSUD_263330</name>
</gene>
<reference evidence="3" key="1">
    <citation type="journal article" date="2017" name="Front. Plant Sci.">
        <title>Climate Clever Clovers: New Paradigm to Reduce the Environmental Footprint of Ruminants by Breeding Low Methanogenic Forages Utilizing Haplotype Variation.</title>
        <authorList>
            <person name="Kaur P."/>
            <person name="Appels R."/>
            <person name="Bayer P.E."/>
            <person name="Keeble-Gagnere G."/>
            <person name="Wang J."/>
            <person name="Hirakawa H."/>
            <person name="Shirasawa K."/>
            <person name="Vercoe P."/>
            <person name="Stefanova K."/>
            <person name="Durmic Z."/>
            <person name="Nichols P."/>
            <person name="Revell C."/>
            <person name="Isobe S.N."/>
            <person name="Edwards D."/>
            <person name="Erskine W."/>
        </authorList>
    </citation>
    <scope>NUCLEOTIDE SEQUENCE [LARGE SCALE GENOMIC DNA]</scope>
    <source>
        <strain evidence="3">cv. Daliak</strain>
    </source>
</reference>
<sequence length="85" mass="9829">MDSVDQLPQDQPMETNPDLVRVGSIKKENVGKKPKKRKRARTTTEKDMDRKSSKYRGVRNRDNNTCFEAYVWENDAKKNGKGRTG</sequence>
<evidence type="ECO:0000313" key="2">
    <source>
        <dbReference type="EMBL" id="GAU47801.1"/>
    </source>
</evidence>
<dbReference type="AlphaFoldDB" id="A0A2Z6NUD3"/>